<accession>A0AAW2U397</accession>
<reference evidence="4" key="1">
    <citation type="submission" date="2020-06" db="EMBL/GenBank/DDBJ databases">
        <authorList>
            <person name="Li T."/>
            <person name="Hu X."/>
            <person name="Zhang T."/>
            <person name="Song X."/>
            <person name="Zhang H."/>
            <person name="Dai N."/>
            <person name="Sheng W."/>
            <person name="Hou X."/>
            <person name="Wei L."/>
        </authorList>
    </citation>
    <scope>NUCLEOTIDE SEQUENCE</scope>
    <source>
        <strain evidence="4">KEN1</strain>
        <tissue evidence="4">Leaf</tissue>
    </source>
</reference>
<dbReference type="InterPro" id="IPR025452">
    <property type="entry name" value="DUF4218"/>
</dbReference>
<feature type="domain" description="DUF4218" evidence="3">
    <location>
        <begin position="32"/>
        <end position="78"/>
    </location>
</feature>
<dbReference type="AlphaFoldDB" id="A0AAW2U397"/>
<protein>
    <recommendedName>
        <fullName evidence="5">DUF4218 domain-containing protein</fullName>
    </recommendedName>
</protein>
<dbReference type="PANTHER" id="PTHR48258:SF3">
    <property type="entry name" value="FK506-BINDING PROTEIN 4-LIKE ISOFORM X1"/>
    <property type="match status" value="1"/>
</dbReference>
<dbReference type="InterPro" id="IPR025312">
    <property type="entry name" value="DUF4216"/>
</dbReference>
<feature type="chain" id="PRO_5043688482" description="DUF4218 domain-containing protein" evidence="1">
    <location>
        <begin position="20"/>
        <end position="276"/>
    </location>
</feature>
<name>A0AAW2U397_9LAMI</name>
<dbReference type="Pfam" id="PF13960">
    <property type="entry name" value="DUF4218"/>
    <property type="match status" value="1"/>
</dbReference>
<feature type="signal peptide" evidence="1">
    <location>
        <begin position="1"/>
        <end position="19"/>
    </location>
</feature>
<evidence type="ECO:0008006" key="5">
    <source>
        <dbReference type="Google" id="ProtNLM"/>
    </source>
</evidence>
<evidence type="ECO:0000313" key="4">
    <source>
        <dbReference type="EMBL" id="KAL0410955.1"/>
    </source>
</evidence>
<reference evidence="4" key="2">
    <citation type="journal article" date="2024" name="Plant">
        <title>Genomic evolution and insights into agronomic trait innovations of Sesamum species.</title>
        <authorList>
            <person name="Miao H."/>
            <person name="Wang L."/>
            <person name="Qu L."/>
            <person name="Liu H."/>
            <person name="Sun Y."/>
            <person name="Le M."/>
            <person name="Wang Q."/>
            <person name="Wei S."/>
            <person name="Zheng Y."/>
            <person name="Lin W."/>
            <person name="Duan Y."/>
            <person name="Cao H."/>
            <person name="Xiong S."/>
            <person name="Wang X."/>
            <person name="Wei L."/>
            <person name="Li C."/>
            <person name="Ma Q."/>
            <person name="Ju M."/>
            <person name="Zhao R."/>
            <person name="Li G."/>
            <person name="Mu C."/>
            <person name="Tian Q."/>
            <person name="Mei H."/>
            <person name="Zhang T."/>
            <person name="Gao T."/>
            <person name="Zhang H."/>
        </authorList>
    </citation>
    <scope>NUCLEOTIDE SEQUENCE</scope>
    <source>
        <strain evidence="4">KEN1</strain>
    </source>
</reference>
<sequence>MQKLILIAFGEMLPQLVWSALTELNIPFQILCLTILNVNKVQELEASVTTILCNFEKIFLPALFESIEHLIVHLPYEASRSSLNDLYEHHHLENPIIEKLLATQFKDWFKRRVKSELNYKDNELLKLHYCGPTAEVTTFSCYFVNDYNFHTKHHCVGKSAMNCGVDPVRGMKVHPRYHLVDINFKKVYQKNEPFILTQQAIQVYYTEYPSMKSDKVDWMAVCKIKARRVIDDSRWKEVAFQEEETIPTPQVVMDNHSYDLHDPNGIQLVVELSIAN</sequence>
<keyword evidence="1" id="KW-0732">Signal</keyword>
<comment type="caution">
    <text evidence="4">The sequence shown here is derived from an EMBL/GenBank/DDBJ whole genome shotgun (WGS) entry which is preliminary data.</text>
</comment>
<evidence type="ECO:0000259" key="2">
    <source>
        <dbReference type="Pfam" id="PF13952"/>
    </source>
</evidence>
<evidence type="ECO:0000259" key="3">
    <source>
        <dbReference type="Pfam" id="PF13960"/>
    </source>
</evidence>
<gene>
    <name evidence="4" type="ORF">Slati_3685200</name>
</gene>
<evidence type="ECO:0000256" key="1">
    <source>
        <dbReference type="SAM" id="SignalP"/>
    </source>
</evidence>
<proteinExistence type="predicted"/>
<dbReference type="PANTHER" id="PTHR48258">
    <property type="entry name" value="DUF4218 DOMAIN-CONTAINING PROTEIN-RELATED"/>
    <property type="match status" value="1"/>
</dbReference>
<dbReference type="Pfam" id="PF13952">
    <property type="entry name" value="DUF4216"/>
    <property type="match status" value="1"/>
</dbReference>
<dbReference type="EMBL" id="JACGWN010000013">
    <property type="protein sequence ID" value="KAL0410955.1"/>
    <property type="molecule type" value="Genomic_DNA"/>
</dbReference>
<feature type="domain" description="DUF4216" evidence="2">
    <location>
        <begin position="169"/>
        <end position="221"/>
    </location>
</feature>
<organism evidence="4">
    <name type="scientific">Sesamum latifolium</name>
    <dbReference type="NCBI Taxonomy" id="2727402"/>
    <lineage>
        <taxon>Eukaryota</taxon>
        <taxon>Viridiplantae</taxon>
        <taxon>Streptophyta</taxon>
        <taxon>Embryophyta</taxon>
        <taxon>Tracheophyta</taxon>
        <taxon>Spermatophyta</taxon>
        <taxon>Magnoliopsida</taxon>
        <taxon>eudicotyledons</taxon>
        <taxon>Gunneridae</taxon>
        <taxon>Pentapetalae</taxon>
        <taxon>asterids</taxon>
        <taxon>lamiids</taxon>
        <taxon>Lamiales</taxon>
        <taxon>Pedaliaceae</taxon>
        <taxon>Sesamum</taxon>
    </lineage>
</organism>